<comment type="caution">
    <text evidence="1">The sequence shown here is derived from an EMBL/GenBank/DDBJ whole genome shotgun (WGS) entry which is preliminary data.</text>
</comment>
<proteinExistence type="predicted"/>
<dbReference type="AlphaFoldDB" id="A0A0A2YB79"/>
<gene>
    <name evidence="1" type="ORF">JP32_06080</name>
</gene>
<dbReference type="Pfam" id="PF06528">
    <property type="entry name" value="Phage_P2_GpE"/>
    <property type="match status" value="1"/>
</dbReference>
<sequence length="47" mass="5574">MDEVLADLAWWFGWQPSELEEMTLDDVAIWYQQAKRQIKANYTKAAI</sequence>
<organism evidence="1 2">
    <name type="scientific">Gallibacterium anatis</name>
    <dbReference type="NCBI Taxonomy" id="750"/>
    <lineage>
        <taxon>Bacteria</taxon>
        <taxon>Pseudomonadati</taxon>
        <taxon>Pseudomonadota</taxon>
        <taxon>Gammaproteobacteria</taxon>
        <taxon>Pasteurellales</taxon>
        <taxon>Pasteurellaceae</taxon>
        <taxon>Gallibacterium</taxon>
    </lineage>
</organism>
<dbReference type="Proteomes" id="UP000030526">
    <property type="component" value="Unassembled WGS sequence"/>
</dbReference>
<dbReference type="InterPro" id="IPR009493">
    <property type="entry name" value="P2_GpE"/>
</dbReference>
<dbReference type="RefSeq" id="WP_039081291.1">
    <property type="nucleotide sequence ID" value="NZ_JARTCG010000010.1"/>
</dbReference>
<protein>
    <submittedName>
        <fullName evidence="1">Phage tail protein</fullName>
    </submittedName>
</protein>
<accession>A0A0A2YB79</accession>
<name>A0A0A2YB79_9PAST</name>
<reference evidence="1 2" key="1">
    <citation type="submission" date="2014-08" db="EMBL/GenBank/DDBJ databases">
        <title>Chaperone-usher fimbriae in a diverse selection of Gallibacterium genomes.</title>
        <authorList>
            <person name="Kudirkiene E."/>
            <person name="Bager R.J."/>
            <person name="Johnson T.J."/>
            <person name="Bojesen A.M."/>
        </authorList>
    </citation>
    <scope>NUCLEOTIDE SEQUENCE [LARGE SCALE GENOMIC DNA]</scope>
    <source>
        <strain evidence="1 2">20558/3kl.</strain>
    </source>
</reference>
<dbReference type="EMBL" id="JPXS01000027">
    <property type="protein sequence ID" value="KGQ31930.1"/>
    <property type="molecule type" value="Genomic_DNA"/>
</dbReference>
<evidence type="ECO:0000313" key="1">
    <source>
        <dbReference type="EMBL" id="KGQ31930.1"/>
    </source>
</evidence>
<evidence type="ECO:0000313" key="2">
    <source>
        <dbReference type="Proteomes" id="UP000030526"/>
    </source>
</evidence>